<dbReference type="Pfam" id="PF13569">
    <property type="entry name" value="DUF4132"/>
    <property type="match status" value="1"/>
</dbReference>
<keyword evidence="3" id="KW-1185">Reference proteome</keyword>
<reference evidence="2 3" key="1">
    <citation type="submission" date="2020-08" db="EMBL/GenBank/DDBJ databases">
        <title>Whole genome shotgun sequence of Actinoplanes ianthinogenes NBRC 13996.</title>
        <authorList>
            <person name="Komaki H."/>
            <person name="Tamura T."/>
        </authorList>
    </citation>
    <scope>NUCLEOTIDE SEQUENCE [LARGE SCALE GENOMIC DNA]</scope>
    <source>
        <strain evidence="2 3">NBRC 13996</strain>
    </source>
</reference>
<name>A0ABN6CLM5_9ACTN</name>
<protein>
    <recommendedName>
        <fullName evidence="1">DUF4132 domain-containing protein</fullName>
    </recommendedName>
</protein>
<dbReference type="RefSeq" id="WP_189333508.1">
    <property type="nucleotide sequence ID" value="NZ_AP023356.1"/>
</dbReference>
<sequence>MGWVPAGAGYEVSIDGRRVIARTSEGKALKSLPKAIKDHEAVAGLRQLVEWLQRHEETCRAEVERWMIRSLPVPVALIAQVWADEAWRAVLRDLVVVPVGADSPAAALLRDADQDKGLGVVDLDGESTRITTEQVLIPHPVRLPDLDDLREFAADLGVEQGTLQLFREVWHKPADPAEQQRELRRYADAAFKELRHAQTRATSAGYRVQGGTAVCRIWEDGRSVVASVWIGDGDPGYETVLSELSFTDAAGEQLAIADVPPVAWSEGLRMAAHLHAGRAVEEEQAA</sequence>
<dbReference type="InterPro" id="IPR025406">
    <property type="entry name" value="DUF4132"/>
</dbReference>
<organism evidence="2 3">
    <name type="scientific">Actinoplanes ianthinogenes</name>
    <dbReference type="NCBI Taxonomy" id="122358"/>
    <lineage>
        <taxon>Bacteria</taxon>
        <taxon>Bacillati</taxon>
        <taxon>Actinomycetota</taxon>
        <taxon>Actinomycetes</taxon>
        <taxon>Micromonosporales</taxon>
        <taxon>Micromonosporaceae</taxon>
        <taxon>Actinoplanes</taxon>
    </lineage>
</organism>
<feature type="domain" description="DUF4132" evidence="1">
    <location>
        <begin position="26"/>
        <end position="206"/>
    </location>
</feature>
<evidence type="ECO:0000259" key="1">
    <source>
        <dbReference type="Pfam" id="PF13569"/>
    </source>
</evidence>
<accession>A0ABN6CLM5</accession>
<dbReference type="Proteomes" id="UP000676967">
    <property type="component" value="Chromosome"/>
</dbReference>
<evidence type="ECO:0000313" key="2">
    <source>
        <dbReference type="EMBL" id="BCJ45943.1"/>
    </source>
</evidence>
<proteinExistence type="predicted"/>
<evidence type="ECO:0000313" key="3">
    <source>
        <dbReference type="Proteomes" id="UP000676967"/>
    </source>
</evidence>
<dbReference type="EMBL" id="AP023356">
    <property type="protein sequence ID" value="BCJ45943.1"/>
    <property type="molecule type" value="Genomic_DNA"/>
</dbReference>
<gene>
    <name evidence="2" type="ORF">Aiant_66000</name>
</gene>